<dbReference type="OrthoDB" id="542841at2759"/>
<evidence type="ECO:0000313" key="3">
    <source>
        <dbReference type="RefSeq" id="XP_022156808.1"/>
    </source>
</evidence>
<dbReference type="AlphaFoldDB" id="A0A6J1DRM2"/>
<dbReference type="PROSITE" id="PS51806">
    <property type="entry name" value="DOG1"/>
    <property type="match status" value="1"/>
</dbReference>
<protein>
    <submittedName>
        <fullName evidence="3">Protein DOG1-like 4</fullName>
    </submittedName>
</protein>
<dbReference type="RefSeq" id="XP_022156808.1">
    <property type="nucleotide sequence ID" value="XM_022301116.1"/>
</dbReference>
<keyword evidence="2" id="KW-1185">Reference proteome</keyword>
<dbReference type="GO" id="GO:0043565">
    <property type="term" value="F:sequence-specific DNA binding"/>
    <property type="evidence" value="ECO:0007669"/>
    <property type="project" value="InterPro"/>
</dbReference>
<dbReference type="Proteomes" id="UP000504603">
    <property type="component" value="Unplaced"/>
</dbReference>
<organism evidence="2 3">
    <name type="scientific">Momordica charantia</name>
    <name type="common">Bitter gourd</name>
    <name type="synonym">Balsam pear</name>
    <dbReference type="NCBI Taxonomy" id="3673"/>
    <lineage>
        <taxon>Eukaryota</taxon>
        <taxon>Viridiplantae</taxon>
        <taxon>Streptophyta</taxon>
        <taxon>Embryophyta</taxon>
        <taxon>Tracheophyta</taxon>
        <taxon>Spermatophyta</taxon>
        <taxon>Magnoliopsida</taxon>
        <taxon>eudicotyledons</taxon>
        <taxon>Gunneridae</taxon>
        <taxon>Pentapetalae</taxon>
        <taxon>rosids</taxon>
        <taxon>fabids</taxon>
        <taxon>Cucurbitales</taxon>
        <taxon>Cucurbitaceae</taxon>
        <taxon>Momordiceae</taxon>
        <taxon>Momordica</taxon>
    </lineage>
</organism>
<gene>
    <name evidence="3" type="primary">LOC111023643</name>
</gene>
<dbReference type="KEGG" id="mcha:111023643"/>
<dbReference type="PANTHER" id="PTHR46354">
    <property type="entry name" value="DOG1 DOMAIN-CONTAINING PROTEIN"/>
    <property type="match status" value="1"/>
</dbReference>
<reference evidence="3" key="1">
    <citation type="submission" date="2025-08" db="UniProtKB">
        <authorList>
            <consortium name="RefSeq"/>
        </authorList>
    </citation>
    <scope>IDENTIFICATION</scope>
    <source>
        <strain evidence="3">OHB3-1</strain>
    </source>
</reference>
<dbReference type="GO" id="GO:0006351">
    <property type="term" value="P:DNA-templated transcription"/>
    <property type="evidence" value="ECO:0007669"/>
    <property type="project" value="InterPro"/>
</dbReference>
<dbReference type="GeneID" id="111023643"/>
<dbReference type="InterPro" id="IPR051886">
    <property type="entry name" value="Seed_Dev/Stress_Resp_Reg"/>
</dbReference>
<accession>A0A6J1DRM2</accession>
<dbReference type="Pfam" id="PF14144">
    <property type="entry name" value="DOG1"/>
    <property type="match status" value="1"/>
</dbReference>
<evidence type="ECO:0000259" key="1">
    <source>
        <dbReference type="PROSITE" id="PS51806"/>
    </source>
</evidence>
<name>A0A6J1DRM2_MOMCH</name>
<dbReference type="PANTHER" id="PTHR46354:SF4">
    <property type="entry name" value="PROTEIN DOG1-LIKE 3"/>
    <property type="match status" value="1"/>
</dbReference>
<feature type="domain" description="DOG1" evidence="1">
    <location>
        <begin position="17"/>
        <end position="259"/>
    </location>
</feature>
<evidence type="ECO:0000313" key="2">
    <source>
        <dbReference type="Proteomes" id="UP000504603"/>
    </source>
</evidence>
<sequence length="261" mass="30520">MSTSSSSSLPRNGFLEHESFEEFFEIWLCEQNRYLKDLISVVENQMQQDVDTLIDDVVRHYENYYKVKSCWVEKDVLHMLRPSWRSSLEDAFLWLGGWRPSMAFHLLYSKSGMQLEAQLSEVLRGLPTNDLADISSDQLIQIDELKRHTIKEEKETTEKMAKHQETIADRSMVEMSHMATKSIMEGESRESPMEGRLKMELERKEDGLPEVLHMADELRLKTLKGILGILTKPQTVHFLMAAAELHLRIHDWGIQRDYLKH</sequence>
<proteinExistence type="predicted"/>
<dbReference type="InterPro" id="IPR025422">
    <property type="entry name" value="TGA_domain"/>
</dbReference>